<dbReference type="InterPro" id="IPR018534">
    <property type="entry name" value="Tet_reg_excision_RteC"/>
</dbReference>
<organism evidence="1 2">
    <name type="scientific">Epilithonimonas hominis</name>
    <dbReference type="NCBI Taxonomy" id="420404"/>
    <lineage>
        <taxon>Bacteria</taxon>
        <taxon>Pseudomonadati</taxon>
        <taxon>Bacteroidota</taxon>
        <taxon>Flavobacteriia</taxon>
        <taxon>Flavobacteriales</taxon>
        <taxon>Weeksellaceae</taxon>
        <taxon>Chryseobacterium group</taxon>
        <taxon>Epilithonimonas</taxon>
    </lineage>
</organism>
<comment type="caution">
    <text evidence="1">The sequence shown here is derived from an EMBL/GenBank/DDBJ whole genome shotgun (WGS) entry which is preliminary data.</text>
</comment>
<dbReference type="Pfam" id="PF09357">
    <property type="entry name" value="RteC"/>
    <property type="match status" value="1"/>
</dbReference>
<dbReference type="EMBL" id="RJTU01000062">
    <property type="protein sequence ID" value="ROI13124.1"/>
    <property type="molecule type" value="Genomic_DNA"/>
</dbReference>
<protein>
    <submittedName>
        <fullName evidence="1">Tetracycline regulation of excision, RteC</fullName>
    </submittedName>
</protein>
<evidence type="ECO:0000313" key="1">
    <source>
        <dbReference type="EMBL" id="ROI13124.1"/>
    </source>
</evidence>
<name>A0A3N0X6X0_9FLAO</name>
<reference evidence="2" key="1">
    <citation type="submission" date="2018-11" db="EMBL/GenBank/DDBJ databases">
        <title>Proposal to divide the Flavobacteriaceae and reorganize its genera based on Amino Acid Identity values calculated from whole genome sequences.</title>
        <authorList>
            <person name="Nicholson A.C."/>
            <person name="Gulvik C.A."/>
            <person name="Whitney A.M."/>
            <person name="Humrighouse B.W."/>
            <person name="Bell M."/>
            <person name="Holmes B."/>
            <person name="Steigerwalt A."/>
            <person name="Villarma A."/>
            <person name="Sheth M."/>
            <person name="Batra D."/>
            <person name="Pryor J."/>
            <person name="Bernardet J.-F."/>
            <person name="Hugo C."/>
            <person name="Kampfer P."/>
            <person name="Newman J."/>
            <person name="Mcquiston J."/>
        </authorList>
    </citation>
    <scope>NUCLEOTIDE SEQUENCE [LARGE SCALE GENOMIC DNA]</scope>
    <source>
        <strain evidence="2">DSM 22165</strain>
    </source>
</reference>
<accession>A0A3N0X6X0</accession>
<proteinExistence type="predicted"/>
<dbReference type="Proteomes" id="UP000267623">
    <property type="component" value="Unassembled WGS sequence"/>
</dbReference>
<sequence>MQEYFVNIIETLQENIRELSMEIDNPIVFSELAIKLSLDSLSKLKNYVLKNPFQNTEEEINFFKNVKPRILSILTYHNSIFRIETKKPNGGEKIIRKYYEAELAKLKNYFENNLEFYKYYRTGSNYLDNHYFLRGKYDIKLSLDTYFFESDHSFTTSHDYKVAKIIANDQLQVYLENELSNLYKNYCKDEKPLLHSGLKWTAPKVSLIELLYALHAEGVFNNGAMELKEVAESFEKMFNIDLGQFHRVFLEIRIRKSSKTKFLDNLKETLIKRMDDADEN</sequence>
<dbReference type="AlphaFoldDB" id="A0A3N0X6X0"/>
<gene>
    <name evidence="1" type="ORF">EGH73_09780</name>
</gene>
<evidence type="ECO:0000313" key="2">
    <source>
        <dbReference type="Proteomes" id="UP000267623"/>
    </source>
</evidence>